<dbReference type="InterPro" id="IPR025675">
    <property type="entry name" value="Imm5"/>
</dbReference>
<dbReference type="Proteomes" id="UP000271624">
    <property type="component" value="Unassembled WGS sequence"/>
</dbReference>
<evidence type="ECO:0000313" key="2">
    <source>
        <dbReference type="EMBL" id="RUT04278.1"/>
    </source>
</evidence>
<organism evidence="2 3">
    <name type="scientific">Dulcicalothrix desertica PCC 7102</name>
    <dbReference type="NCBI Taxonomy" id="232991"/>
    <lineage>
        <taxon>Bacteria</taxon>
        <taxon>Bacillati</taxon>
        <taxon>Cyanobacteriota</taxon>
        <taxon>Cyanophyceae</taxon>
        <taxon>Nostocales</taxon>
        <taxon>Calotrichaceae</taxon>
        <taxon>Dulcicalothrix</taxon>
    </lineage>
</organism>
<reference evidence="2" key="1">
    <citation type="submission" date="2018-12" db="EMBL/GenBank/DDBJ databases">
        <authorList>
            <person name="Will S."/>
            <person name="Neumann-Schaal M."/>
            <person name="Henke P."/>
        </authorList>
    </citation>
    <scope>NUCLEOTIDE SEQUENCE</scope>
    <source>
        <strain evidence="2">PCC 7102</strain>
    </source>
</reference>
<proteinExistence type="predicted"/>
<gene>
    <name evidence="2" type="ORF">DSM106972_045060</name>
</gene>
<dbReference type="AlphaFoldDB" id="A0A433VDW3"/>
<comment type="caution">
    <text evidence="2">The sequence shown here is derived from an EMBL/GenBank/DDBJ whole genome shotgun (WGS) entry which is preliminary data.</text>
</comment>
<evidence type="ECO:0000313" key="3">
    <source>
        <dbReference type="Proteomes" id="UP000271624"/>
    </source>
</evidence>
<sequence length="121" mass="13512">MFLNGYIFLWTGGTRIPQEPIPQDFYNLNPPLASMYCPVTQRLSSEARNAVTSAISTEGNDSSFFAACAYADGAVWKTVSGEQNPIKRLEFWNWWLTQAVPAAWSAVEDNSNLDLVLKTCK</sequence>
<dbReference type="EMBL" id="RSCL01000011">
    <property type="protein sequence ID" value="RUT04278.1"/>
    <property type="molecule type" value="Genomic_DNA"/>
</dbReference>
<protein>
    <recommendedName>
        <fullName evidence="1">Immunity protein Imm5 domain-containing protein</fullName>
    </recommendedName>
</protein>
<accession>A0A433VDW3</accession>
<evidence type="ECO:0000259" key="1">
    <source>
        <dbReference type="Pfam" id="PF14423"/>
    </source>
</evidence>
<name>A0A433VDW3_9CYAN</name>
<dbReference type="Pfam" id="PF14423">
    <property type="entry name" value="Imm5"/>
    <property type="match status" value="1"/>
</dbReference>
<keyword evidence="3" id="KW-1185">Reference proteome</keyword>
<feature type="domain" description="Immunity protein Imm5" evidence="1">
    <location>
        <begin position="57"/>
        <end position="101"/>
    </location>
</feature>
<reference evidence="2" key="2">
    <citation type="journal article" date="2019" name="Genome Biol. Evol.">
        <title>Day and night: Metabolic profiles and evolutionary relationships of six axenic non-marine cyanobacteria.</title>
        <authorList>
            <person name="Will S.E."/>
            <person name="Henke P."/>
            <person name="Boedeker C."/>
            <person name="Huang S."/>
            <person name="Brinkmann H."/>
            <person name="Rohde M."/>
            <person name="Jarek M."/>
            <person name="Friedl T."/>
            <person name="Seufert S."/>
            <person name="Schumacher M."/>
            <person name="Overmann J."/>
            <person name="Neumann-Schaal M."/>
            <person name="Petersen J."/>
        </authorList>
    </citation>
    <scope>NUCLEOTIDE SEQUENCE [LARGE SCALE GENOMIC DNA]</scope>
    <source>
        <strain evidence="2">PCC 7102</strain>
    </source>
</reference>